<evidence type="ECO:0000256" key="2">
    <source>
        <dbReference type="PIRSR" id="PIRSR637359-2"/>
    </source>
</evidence>
<dbReference type="AlphaFoldDB" id="A0A150G6G0"/>
<name>A0A150G6G0_GONPE</name>
<dbReference type="PANTHER" id="PTHR10605:SF56">
    <property type="entry name" value="BIFUNCTIONAL HEPARAN SULFATE N-DEACETYLASE_N-SULFOTRANSFERASE"/>
    <property type="match status" value="1"/>
</dbReference>
<dbReference type="InterPro" id="IPR027417">
    <property type="entry name" value="P-loop_NTPase"/>
</dbReference>
<proteinExistence type="predicted"/>
<keyword evidence="5" id="KW-1185">Reference proteome</keyword>
<dbReference type="PANTHER" id="PTHR10605">
    <property type="entry name" value="HEPARAN SULFATE SULFOTRANSFERASE"/>
    <property type="match status" value="1"/>
</dbReference>
<sequence length="353" mass="39205">MSCRLSAGTSTLWNQLRTHPDVAWVGKDKETLYFNGDVEFGRSALCDNDLEAYHREVGAMRRSTGRLDLLVGDWSATYLTCVCCPTVLRTINPDIKLVLVLRDPVQRALSRFIEQKSLGGGPHHDKVHNHTFESYVGAELAELEACRGRAELYRRRQARLQAAQQGQPAGAAGDSGNGTGGGFRGWGAGMSLGDWMEAQCYERSNILGWSVYDTFLANYLAHFPHSQMLVLYTDELAIDPLQVLRKLEAHLGLRPHDYAPGPLGTVYNARGCYVLGATLQQLRASELGSRQAVQKMLDTAQAARAAEEAEEASLRRAAAKLASFYRPHVQRLFRWADEGRIAQPPAAWREAYK</sequence>
<dbReference type="Gene3D" id="3.40.50.300">
    <property type="entry name" value="P-loop containing nucleotide triphosphate hydrolases"/>
    <property type="match status" value="1"/>
</dbReference>
<evidence type="ECO:0000256" key="1">
    <source>
        <dbReference type="ARBA" id="ARBA00022679"/>
    </source>
</evidence>
<protein>
    <recommendedName>
        <fullName evidence="6">Sulfotransferase</fullName>
    </recommendedName>
</protein>
<evidence type="ECO:0000313" key="4">
    <source>
        <dbReference type="EMBL" id="KXZ45411.1"/>
    </source>
</evidence>
<organism evidence="4 5">
    <name type="scientific">Gonium pectorale</name>
    <name type="common">Green alga</name>
    <dbReference type="NCBI Taxonomy" id="33097"/>
    <lineage>
        <taxon>Eukaryota</taxon>
        <taxon>Viridiplantae</taxon>
        <taxon>Chlorophyta</taxon>
        <taxon>core chlorophytes</taxon>
        <taxon>Chlorophyceae</taxon>
        <taxon>CS clade</taxon>
        <taxon>Chlamydomonadales</taxon>
        <taxon>Volvocaceae</taxon>
        <taxon>Gonium</taxon>
    </lineage>
</organism>
<comment type="caution">
    <text evidence="4">The sequence shown here is derived from an EMBL/GenBank/DDBJ whole genome shotgun (WGS) entry which is preliminary data.</text>
</comment>
<dbReference type="GO" id="GO:0008146">
    <property type="term" value="F:sulfotransferase activity"/>
    <property type="evidence" value="ECO:0007669"/>
    <property type="project" value="InterPro"/>
</dbReference>
<dbReference type="OrthoDB" id="524083at2759"/>
<accession>A0A150G6G0</accession>
<evidence type="ECO:0008006" key="6">
    <source>
        <dbReference type="Google" id="ProtNLM"/>
    </source>
</evidence>
<feature type="coiled-coil region" evidence="3">
    <location>
        <begin position="290"/>
        <end position="317"/>
    </location>
</feature>
<reference evidence="5" key="1">
    <citation type="journal article" date="2016" name="Nat. Commun.">
        <title>The Gonium pectorale genome demonstrates co-option of cell cycle regulation during the evolution of multicellularity.</title>
        <authorList>
            <person name="Hanschen E.R."/>
            <person name="Marriage T.N."/>
            <person name="Ferris P.J."/>
            <person name="Hamaji T."/>
            <person name="Toyoda A."/>
            <person name="Fujiyama A."/>
            <person name="Neme R."/>
            <person name="Noguchi H."/>
            <person name="Minakuchi Y."/>
            <person name="Suzuki M."/>
            <person name="Kawai-Toyooka H."/>
            <person name="Smith D.R."/>
            <person name="Sparks H."/>
            <person name="Anderson J."/>
            <person name="Bakaric R."/>
            <person name="Luria V."/>
            <person name="Karger A."/>
            <person name="Kirschner M.W."/>
            <person name="Durand P.M."/>
            <person name="Michod R.E."/>
            <person name="Nozaki H."/>
            <person name="Olson B.J."/>
        </authorList>
    </citation>
    <scope>NUCLEOTIDE SEQUENCE [LARGE SCALE GENOMIC DNA]</scope>
    <source>
        <strain evidence="5">NIES-2863</strain>
    </source>
</reference>
<feature type="binding site" evidence="2">
    <location>
        <position position="273"/>
    </location>
    <ligand>
        <name>3'-phosphoadenylyl sulfate</name>
        <dbReference type="ChEBI" id="CHEBI:58339"/>
    </ligand>
</feature>
<dbReference type="InterPro" id="IPR037359">
    <property type="entry name" value="NST/OST"/>
</dbReference>
<keyword evidence="1" id="KW-0808">Transferase</keyword>
<gene>
    <name evidence="4" type="ORF">GPECTOR_55g317</name>
</gene>
<evidence type="ECO:0000313" key="5">
    <source>
        <dbReference type="Proteomes" id="UP000075714"/>
    </source>
</evidence>
<dbReference type="Proteomes" id="UP000075714">
    <property type="component" value="Unassembled WGS sequence"/>
</dbReference>
<dbReference type="SUPFAM" id="SSF52540">
    <property type="entry name" value="P-loop containing nucleoside triphosphate hydrolases"/>
    <property type="match status" value="1"/>
</dbReference>
<evidence type="ECO:0000256" key="3">
    <source>
        <dbReference type="SAM" id="Coils"/>
    </source>
</evidence>
<dbReference type="EMBL" id="LSYV01000056">
    <property type="protein sequence ID" value="KXZ45411.1"/>
    <property type="molecule type" value="Genomic_DNA"/>
</dbReference>
<keyword evidence="3" id="KW-0175">Coiled coil</keyword>